<comment type="caution">
    <text evidence="1">The sequence shown here is derived from an EMBL/GenBank/DDBJ whole genome shotgun (WGS) entry which is preliminary data.</text>
</comment>
<accession>A0A9N9HMD4</accession>
<keyword evidence="2" id="KW-1185">Reference proteome</keyword>
<dbReference type="EMBL" id="CAJVPY010008359">
    <property type="protein sequence ID" value="CAG8694755.1"/>
    <property type="molecule type" value="Genomic_DNA"/>
</dbReference>
<proteinExistence type="predicted"/>
<sequence>SWCQFKEYIPEKGLSSLRENVKAINTDLKSNAKKDGIQKIKIVIFKKEMLPKDLHLVLGQLRIWAQDNGAKSAFEKAFSLSNLKILV</sequence>
<dbReference type="Proteomes" id="UP000789405">
    <property type="component" value="Unassembled WGS sequence"/>
</dbReference>
<evidence type="ECO:0000313" key="2">
    <source>
        <dbReference type="Proteomes" id="UP000789405"/>
    </source>
</evidence>
<organism evidence="1 2">
    <name type="scientific">Dentiscutata erythropus</name>
    <dbReference type="NCBI Taxonomy" id="1348616"/>
    <lineage>
        <taxon>Eukaryota</taxon>
        <taxon>Fungi</taxon>
        <taxon>Fungi incertae sedis</taxon>
        <taxon>Mucoromycota</taxon>
        <taxon>Glomeromycotina</taxon>
        <taxon>Glomeromycetes</taxon>
        <taxon>Diversisporales</taxon>
        <taxon>Gigasporaceae</taxon>
        <taxon>Dentiscutata</taxon>
    </lineage>
</organism>
<gene>
    <name evidence="1" type="ORF">DERYTH_LOCUS12601</name>
</gene>
<feature type="non-terminal residue" evidence="1">
    <location>
        <position position="1"/>
    </location>
</feature>
<reference evidence="1" key="1">
    <citation type="submission" date="2021-06" db="EMBL/GenBank/DDBJ databases">
        <authorList>
            <person name="Kallberg Y."/>
            <person name="Tangrot J."/>
            <person name="Rosling A."/>
        </authorList>
    </citation>
    <scope>NUCLEOTIDE SEQUENCE</scope>
    <source>
        <strain evidence="1">MA453B</strain>
    </source>
</reference>
<evidence type="ECO:0000313" key="1">
    <source>
        <dbReference type="EMBL" id="CAG8694755.1"/>
    </source>
</evidence>
<dbReference type="OrthoDB" id="2421517at2759"/>
<dbReference type="AlphaFoldDB" id="A0A9N9HMD4"/>
<name>A0A9N9HMD4_9GLOM</name>
<protein>
    <submittedName>
        <fullName evidence="1">17176_t:CDS:1</fullName>
    </submittedName>
</protein>